<name>A0A9P0L504_ACAOB</name>
<protein>
    <submittedName>
        <fullName evidence="1">Uncharacterized protein</fullName>
    </submittedName>
</protein>
<reference evidence="1" key="1">
    <citation type="submission" date="2022-03" db="EMBL/GenBank/DDBJ databases">
        <authorList>
            <person name="Sayadi A."/>
        </authorList>
    </citation>
    <scope>NUCLEOTIDE SEQUENCE</scope>
</reference>
<dbReference type="Proteomes" id="UP001152888">
    <property type="component" value="Unassembled WGS sequence"/>
</dbReference>
<evidence type="ECO:0000313" key="2">
    <source>
        <dbReference type="Proteomes" id="UP001152888"/>
    </source>
</evidence>
<sequence length="81" mass="9495">MCSIILFLMTMSLDDCNSRRPPRFFFLAHPLFYSISLLRFCKLSHLSQGSQGTFFYKLIVGYLLEVRQNNVFAYGVDHCYL</sequence>
<keyword evidence="2" id="KW-1185">Reference proteome</keyword>
<dbReference type="EMBL" id="CAKOFQ010007053">
    <property type="protein sequence ID" value="CAH1988892.1"/>
    <property type="molecule type" value="Genomic_DNA"/>
</dbReference>
<dbReference type="AlphaFoldDB" id="A0A9P0L504"/>
<comment type="caution">
    <text evidence="1">The sequence shown here is derived from an EMBL/GenBank/DDBJ whole genome shotgun (WGS) entry which is preliminary data.</text>
</comment>
<accession>A0A9P0L504</accession>
<gene>
    <name evidence="1" type="ORF">ACAOBT_LOCUS18721</name>
</gene>
<evidence type="ECO:0000313" key="1">
    <source>
        <dbReference type="EMBL" id="CAH1988892.1"/>
    </source>
</evidence>
<organism evidence="1 2">
    <name type="scientific">Acanthoscelides obtectus</name>
    <name type="common">Bean weevil</name>
    <name type="synonym">Bruchus obtectus</name>
    <dbReference type="NCBI Taxonomy" id="200917"/>
    <lineage>
        <taxon>Eukaryota</taxon>
        <taxon>Metazoa</taxon>
        <taxon>Ecdysozoa</taxon>
        <taxon>Arthropoda</taxon>
        <taxon>Hexapoda</taxon>
        <taxon>Insecta</taxon>
        <taxon>Pterygota</taxon>
        <taxon>Neoptera</taxon>
        <taxon>Endopterygota</taxon>
        <taxon>Coleoptera</taxon>
        <taxon>Polyphaga</taxon>
        <taxon>Cucujiformia</taxon>
        <taxon>Chrysomeloidea</taxon>
        <taxon>Chrysomelidae</taxon>
        <taxon>Bruchinae</taxon>
        <taxon>Bruchini</taxon>
        <taxon>Acanthoscelides</taxon>
    </lineage>
</organism>
<proteinExistence type="predicted"/>